<dbReference type="InterPro" id="IPR036691">
    <property type="entry name" value="Endo/exonu/phosph_ase_sf"/>
</dbReference>
<dbReference type="Pfam" id="PF14529">
    <property type="entry name" value="Exo_endo_phos_2"/>
    <property type="match status" value="1"/>
</dbReference>
<dbReference type="RefSeq" id="XP_008180117.1">
    <property type="nucleotide sequence ID" value="XM_008181895.1"/>
</dbReference>
<proteinExistence type="predicted"/>
<dbReference type="KEGG" id="api:103308475"/>
<protein>
    <recommendedName>
        <fullName evidence="1">Endonuclease/exonuclease/phosphatase domain-containing protein</fullName>
    </recommendedName>
</protein>
<feature type="domain" description="Endonuclease/exonuclease/phosphatase" evidence="1">
    <location>
        <begin position="6"/>
        <end position="78"/>
    </location>
</feature>
<reference evidence="2" key="2">
    <citation type="submission" date="2022-06" db="UniProtKB">
        <authorList>
            <consortium name="EnsemblMetazoa"/>
        </authorList>
    </citation>
    <scope>IDENTIFICATION</scope>
</reference>
<dbReference type="GO" id="GO:0003824">
    <property type="term" value="F:catalytic activity"/>
    <property type="evidence" value="ECO:0007669"/>
    <property type="project" value="InterPro"/>
</dbReference>
<accession>A0A8R2B201</accession>
<dbReference type="InterPro" id="IPR005135">
    <property type="entry name" value="Endo/exonuclease/phosphatase"/>
</dbReference>
<dbReference type="OrthoDB" id="6620533at2759"/>
<sequence>MLPTPQCPTVYVGDFNSHSTNWGYTTENEDGERLFSWATLNRLHLLYDAKQGGTFVFGRWGIATTPDLCFVTTYFRDQPIRTSGTILHNFPRTQHKPVAIDIGLHLPR</sequence>
<evidence type="ECO:0000313" key="3">
    <source>
        <dbReference type="Proteomes" id="UP000007819"/>
    </source>
</evidence>
<dbReference type="AlphaFoldDB" id="A0A8R2B201"/>
<organism evidence="2 3">
    <name type="scientific">Acyrthosiphon pisum</name>
    <name type="common">Pea aphid</name>
    <dbReference type="NCBI Taxonomy" id="7029"/>
    <lineage>
        <taxon>Eukaryota</taxon>
        <taxon>Metazoa</taxon>
        <taxon>Ecdysozoa</taxon>
        <taxon>Arthropoda</taxon>
        <taxon>Hexapoda</taxon>
        <taxon>Insecta</taxon>
        <taxon>Pterygota</taxon>
        <taxon>Neoptera</taxon>
        <taxon>Paraneoptera</taxon>
        <taxon>Hemiptera</taxon>
        <taxon>Sternorrhyncha</taxon>
        <taxon>Aphidomorpha</taxon>
        <taxon>Aphidoidea</taxon>
        <taxon>Aphididae</taxon>
        <taxon>Macrosiphini</taxon>
        <taxon>Acyrthosiphon</taxon>
    </lineage>
</organism>
<dbReference type="EnsemblMetazoa" id="XM_008181895.1">
    <property type="protein sequence ID" value="XP_008180117.1"/>
    <property type="gene ID" value="LOC103308475"/>
</dbReference>
<dbReference type="Gene3D" id="3.60.10.10">
    <property type="entry name" value="Endonuclease/exonuclease/phosphatase"/>
    <property type="match status" value="1"/>
</dbReference>
<evidence type="ECO:0000259" key="1">
    <source>
        <dbReference type="Pfam" id="PF14529"/>
    </source>
</evidence>
<dbReference type="GeneID" id="103308475"/>
<reference evidence="3" key="1">
    <citation type="submission" date="2010-06" db="EMBL/GenBank/DDBJ databases">
        <authorList>
            <person name="Jiang H."/>
            <person name="Abraham K."/>
            <person name="Ali S."/>
            <person name="Alsbrooks S.L."/>
            <person name="Anim B.N."/>
            <person name="Anosike U.S."/>
            <person name="Attaway T."/>
            <person name="Bandaranaike D.P."/>
            <person name="Battles P.K."/>
            <person name="Bell S.N."/>
            <person name="Bell A.V."/>
            <person name="Beltran B."/>
            <person name="Bickham C."/>
            <person name="Bustamante Y."/>
            <person name="Caleb T."/>
            <person name="Canada A."/>
            <person name="Cardenas V."/>
            <person name="Carter K."/>
            <person name="Chacko J."/>
            <person name="Chandrabose M.N."/>
            <person name="Chavez D."/>
            <person name="Chavez A."/>
            <person name="Chen L."/>
            <person name="Chu H.-S."/>
            <person name="Claassen K.J."/>
            <person name="Cockrell R."/>
            <person name="Collins M."/>
            <person name="Cooper J.A."/>
            <person name="Cree A."/>
            <person name="Curry S.M."/>
            <person name="Da Y."/>
            <person name="Dao M.D."/>
            <person name="Das B."/>
            <person name="Davila M.-L."/>
            <person name="Davy-Carroll L."/>
            <person name="Denson S."/>
            <person name="Dinh H."/>
            <person name="Ebong V.E."/>
            <person name="Edwards J.R."/>
            <person name="Egan A."/>
            <person name="El-Daye J."/>
            <person name="Escobedo L."/>
            <person name="Fernandez S."/>
            <person name="Fernando P.R."/>
            <person name="Flagg N."/>
            <person name="Forbes L.D."/>
            <person name="Fowler R.G."/>
            <person name="Fu Q."/>
            <person name="Gabisi R.A."/>
            <person name="Ganer J."/>
            <person name="Garbino Pronczuk A."/>
            <person name="Garcia R.M."/>
            <person name="Garner T."/>
            <person name="Garrett T.E."/>
            <person name="Gonzalez D.A."/>
            <person name="Hamid H."/>
            <person name="Hawkins E.S."/>
            <person name="Hirani K."/>
            <person name="Hogues M.E."/>
            <person name="Hollins B."/>
            <person name="Hsiao C.-H."/>
            <person name="Jabil R."/>
            <person name="James M.L."/>
            <person name="Jhangiani S.N."/>
            <person name="Johnson B."/>
            <person name="Johnson Q."/>
            <person name="Joshi V."/>
            <person name="Kalu J.B."/>
            <person name="Kam C."/>
            <person name="Kashfia A."/>
            <person name="Keebler J."/>
            <person name="Kisamo H."/>
            <person name="Kovar C.L."/>
            <person name="Lago L.A."/>
            <person name="Lai C.-Y."/>
            <person name="Laidlaw J."/>
            <person name="Lara F."/>
            <person name="Le T.-K."/>
            <person name="Lee S.L."/>
            <person name="Legall F.H."/>
            <person name="Lemon S.J."/>
            <person name="Lewis L.R."/>
            <person name="Li B."/>
            <person name="Liu Y."/>
            <person name="Liu Y.-S."/>
            <person name="Lopez J."/>
            <person name="Lozado R.J."/>
            <person name="Lu J."/>
            <person name="Madu R.C."/>
            <person name="Maheshwari M."/>
            <person name="Maheshwari R."/>
            <person name="Malloy K."/>
            <person name="Martinez E."/>
            <person name="Mathew T."/>
            <person name="Mercado I.C."/>
            <person name="Mercado C."/>
            <person name="Meyer B."/>
            <person name="Montgomery K."/>
            <person name="Morgan M.B."/>
            <person name="Munidasa M."/>
            <person name="Nazareth L.V."/>
            <person name="Nelson J."/>
            <person name="Ng B.M."/>
            <person name="Nguyen N.B."/>
            <person name="Nguyen P.Q."/>
            <person name="Nguyen T."/>
            <person name="Obregon M."/>
            <person name="Okwuonu G.O."/>
            <person name="Onwere C.G."/>
            <person name="Orozco G."/>
            <person name="Parra A."/>
            <person name="Patel S."/>
            <person name="Patil S."/>
            <person name="Perez A."/>
            <person name="Perez Y."/>
            <person name="Pham C."/>
            <person name="Primus E.L."/>
            <person name="Pu L.-L."/>
            <person name="Puazo M."/>
            <person name="Qin X."/>
            <person name="Quiroz J.B."/>
            <person name="Reese J."/>
            <person name="Richards S."/>
            <person name="Rives C.M."/>
            <person name="Robberts R."/>
            <person name="Ruiz S.J."/>
            <person name="Ruiz M.J."/>
            <person name="Santibanez J."/>
            <person name="Schneider B.W."/>
            <person name="Sisson I."/>
            <person name="Smith M."/>
            <person name="Sodergren E."/>
            <person name="Song X.-Z."/>
            <person name="Song B.B."/>
            <person name="Summersgill H."/>
            <person name="Thelus R."/>
            <person name="Thornton R.D."/>
            <person name="Trejos Z.Y."/>
            <person name="Usmani K."/>
            <person name="Vattathil S."/>
            <person name="Villasana D."/>
            <person name="Walker D.L."/>
            <person name="Wang S."/>
            <person name="Wang K."/>
            <person name="White C.S."/>
            <person name="Williams A.C."/>
            <person name="Williamson J."/>
            <person name="Wilson K."/>
            <person name="Woghiren I.O."/>
            <person name="Woodworth J.R."/>
            <person name="Worley K.C."/>
            <person name="Wright R.A."/>
            <person name="Wu W."/>
            <person name="Young L."/>
            <person name="Zhang L."/>
            <person name="Zhang J."/>
            <person name="Zhu Y."/>
            <person name="Muzny D.M."/>
            <person name="Weinstock G."/>
            <person name="Gibbs R.A."/>
        </authorList>
    </citation>
    <scope>NUCLEOTIDE SEQUENCE [LARGE SCALE GENOMIC DNA]</scope>
    <source>
        <strain evidence="3">LSR1</strain>
    </source>
</reference>
<dbReference type="InterPro" id="IPR052560">
    <property type="entry name" value="RdDP_mobile_element"/>
</dbReference>
<dbReference type="SUPFAM" id="SSF56219">
    <property type="entry name" value="DNase I-like"/>
    <property type="match status" value="1"/>
</dbReference>
<dbReference type="PANTHER" id="PTHR36688">
    <property type="entry name" value="ENDO/EXONUCLEASE/PHOSPHATASE DOMAIN-CONTAINING PROTEIN"/>
    <property type="match status" value="1"/>
</dbReference>
<evidence type="ECO:0000313" key="2">
    <source>
        <dbReference type="EnsemblMetazoa" id="XP_008180117.1"/>
    </source>
</evidence>
<dbReference type="Proteomes" id="UP000007819">
    <property type="component" value="Chromosome X"/>
</dbReference>
<name>A0A8R2B201_ACYPI</name>
<dbReference type="PANTHER" id="PTHR36688:SF2">
    <property type="entry name" value="ENDONUCLEASE_EXONUCLEASE_PHOSPHATASE DOMAIN-CONTAINING PROTEIN"/>
    <property type="match status" value="1"/>
</dbReference>
<keyword evidence="3" id="KW-1185">Reference proteome</keyword>